<reference evidence="3 4" key="1">
    <citation type="journal article" date="2011" name="Science">
        <title>The ecoresponsive genome of Daphnia pulex.</title>
        <authorList>
            <person name="Colbourne J.K."/>
            <person name="Pfrender M.E."/>
            <person name="Gilbert D."/>
            <person name="Thomas W.K."/>
            <person name="Tucker A."/>
            <person name="Oakley T.H."/>
            <person name="Tokishita S."/>
            <person name="Aerts A."/>
            <person name="Arnold G.J."/>
            <person name="Basu M.K."/>
            <person name="Bauer D.J."/>
            <person name="Caceres C.E."/>
            <person name="Carmel L."/>
            <person name="Casola C."/>
            <person name="Choi J.H."/>
            <person name="Detter J.C."/>
            <person name="Dong Q."/>
            <person name="Dusheyko S."/>
            <person name="Eads B.D."/>
            <person name="Frohlich T."/>
            <person name="Geiler-Samerotte K.A."/>
            <person name="Gerlach D."/>
            <person name="Hatcher P."/>
            <person name="Jogdeo S."/>
            <person name="Krijgsveld J."/>
            <person name="Kriventseva E.V."/>
            <person name="Kultz D."/>
            <person name="Laforsch C."/>
            <person name="Lindquist E."/>
            <person name="Lopez J."/>
            <person name="Manak J.R."/>
            <person name="Muller J."/>
            <person name="Pangilinan J."/>
            <person name="Patwardhan R.P."/>
            <person name="Pitluck S."/>
            <person name="Pritham E.J."/>
            <person name="Rechtsteiner A."/>
            <person name="Rho M."/>
            <person name="Rogozin I.B."/>
            <person name="Sakarya O."/>
            <person name="Salamov A."/>
            <person name="Schaack S."/>
            <person name="Shapiro H."/>
            <person name="Shiga Y."/>
            <person name="Skalitzky C."/>
            <person name="Smith Z."/>
            <person name="Souvorov A."/>
            <person name="Sung W."/>
            <person name="Tang Z."/>
            <person name="Tsuchiya D."/>
            <person name="Tu H."/>
            <person name="Vos H."/>
            <person name="Wang M."/>
            <person name="Wolf Y.I."/>
            <person name="Yamagata H."/>
            <person name="Yamada T."/>
            <person name="Ye Y."/>
            <person name="Shaw J.R."/>
            <person name="Andrews J."/>
            <person name="Crease T.J."/>
            <person name="Tang H."/>
            <person name="Lucas S.M."/>
            <person name="Robertson H.M."/>
            <person name="Bork P."/>
            <person name="Koonin E.V."/>
            <person name="Zdobnov E.M."/>
            <person name="Grigoriev I.V."/>
            <person name="Lynch M."/>
            <person name="Boore J.L."/>
        </authorList>
    </citation>
    <scope>NUCLEOTIDE SEQUENCE [LARGE SCALE GENOMIC DNA]</scope>
</reference>
<dbReference type="InterPro" id="IPR000340">
    <property type="entry name" value="Dual-sp_phosphatase_cat-dom"/>
</dbReference>
<keyword evidence="4" id="KW-1185">Reference proteome</keyword>
<organism evidence="3 4">
    <name type="scientific">Daphnia pulex</name>
    <name type="common">Water flea</name>
    <dbReference type="NCBI Taxonomy" id="6669"/>
    <lineage>
        <taxon>Eukaryota</taxon>
        <taxon>Metazoa</taxon>
        <taxon>Ecdysozoa</taxon>
        <taxon>Arthropoda</taxon>
        <taxon>Crustacea</taxon>
        <taxon>Branchiopoda</taxon>
        <taxon>Diplostraca</taxon>
        <taxon>Cladocera</taxon>
        <taxon>Anomopoda</taxon>
        <taxon>Daphniidae</taxon>
        <taxon>Daphnia</taxon>
    </lineage>
</organism>
<sequence>MDTVVIFRRYERSITTTTSTITPSLHERYIVLCVNREKNKRKKKKKKCNAGWARLWLGRTYAQLETFMSWPTHLSRDWLSSLPRPFHRRFPVVFFAQLFWCRKIFQEIYFLFFLERFFQVLDEFFHSVHSRGKVLMVHCTHGLNRTGYLVSRYMVERRGIHPEAAIHAFNRARGHYIERANYLQDLRKMNSLVCRNPVPLFQKGAPRRGHQEQTAASHDRPTSSNDHPLAQSDRSETHDHPPPFPDYHQPPPVAQTYNERPSFVTQPIERHPTGSSHGQQQLNWRQGPSSGPRSHYADLVNSQGRNNSPLPPTESYSAGHQRPAQHPYAPAPVVPCSVPVHDYSQPPPPIINKLPNLKWIVTDRFPVQLNNNLGDRPNSANRSRADDHHHQSTSRSQSRGASPVDAGRRKPRRNRSSPPAASSSSEQRRENRQRDDRRQDSKVHSHSGRSSHRDQPFDRPVHSPSSSRQDFSADREAPGKRERSRRRRDAGRSAERS</sequence>
<dbReference type="PANTHER" id="PTHR10367:SF9">
    <property type="entry name" value="DUAL-SPECIFICITY PHOSPHATASE 11 (RNA_RNP COMPLEX 1-INTERACTING)"/>
    <property type="match status" value="1"/>
</dbReference>
<feature type="compositionally biased region" description="Polar residues" evidence="1">
    <location>
        <begin position="370"/>
        <end position="382"/>
    </location>
</feature>
<dbReference type="AlphaFoldDB" id="E9G2C7"/>
<dbReference type="EMBL" id="GL732530">
    <property type="protein sequence ID" value="EFX86331.1"/>
    <property type="molecule type" value="Genomic_DNA"/>
</dbReference>
<gene>
    <name evidence="3" type="ORF">DAPPUDRAFT_98101</name>
</gene>
<feature type="region of interest" description="Disordered" evidence="1">
    <location>
        <begin position="370"/>
        <end position="497"/>
    </location>
</feature>
<dbReference type="Gene3D" id="3.90.190.10">
    <property type="entry name" value="Protein tyrosine phosphatase superfamily"/>
    <property type="match status" value="1"/>
</dbReference>
<name>E9G2C7_DAPPU</name>
<feature type="compositionally biased region" description="Polar residues" evidence="1">
    <location>
        <begin position="273"/>
        <end position="292"/>
    </location>
</feature>
<dbReference type="InterPro" id="IPR051029">
    <property type="entry name" value="mRNA_Capping_Enz/RNA_Phosphat"/>
</dbReference>
<dbReference type="KEGG" id="dpx:DAPPUDRAFT_98101"/>
<feature type="compositionally biased region" description="Polar residues" evidence="1">
    <location>
        <begin position="212"/>
        <end position="226"/>
    </location>
</feature>
<feature type="domain" description="Tyrosine specific protein phosphatases" evidence="2">
    <location>
        <begin position="115"/>
        <end position="184"/>
    </location>
</feature>
<feature type="compositionally biased region" description="Pro residues" evidence="1">
    <location>
        <begin position="242"/>
        <end position="253"/>
    </location>
</feature>
<feature type="compositionally biased region" description="Polar residues" evidence="1">
    <location>
        <begin position="255"/>
        <end position="265"/>
    </location>
</feature>
<evidence type="ECO:0000259" key="2">
    <source>
        <dbReference type="PROSITE" id="PS50056"/>
    </source>
</evidence>
<dbReference type="eggNOG" id="KOG2386">
    <property type="taxonomic scope" value="Eukaryota"/>
</dbReference>
<dbReference type="PROSITE" id="PS00383">
    <property type="entry name" value="TYR_PHOSPHATASE_1"/>
    <property type="match status" value="1"/>
</dbReference>
<dbReference type="InParanoid" id="E9G2C7"/>
<evidence type="ECO:0000313" key="3">
    <source>
        <dbReference type="EMBL" id="EFX86331.1"/>
    </source>
</evidence>
<accession>E9G2C7</accession>
<dbReference type="PROSITE" id="PS50056">
    <property type="entry name" value="TYR_PHOSPHATASE_2"/>
    <property type="match status" value="1"/>
</dbReference>
<dbReference type="InterPro" id="IPR029021">
    <property type="entry name" value="Prot-tyrosine_phosphatase-like"/>
</dbReference>
<feature type="compositionally biased region" description="Polar residues" evidence="1">
    <location>
        <begin position="300"/>
        <end position="318"/>
    </location>
</feature>
<dbReference type="STRING" id="6669.E9G2C7"/>
<dbReference type="InterPro" id="IPR016130">
    <property type="entry name" value="Tyr_Pase_AS"/>
</dbReference>
<feature type="compositionally biased region" description="Low complexity" evidence="1">
    <location>
        <begin position="416"/>
        <end position="425"/>
    </location>
</feature>
<protein>
    <recommendedName>
        <fullName evidence="2">Tyrosine specific protein phosphatases domain-containing protein</fullName>
    </recommendedName>
</protein>
<dbReference type="GO" id="GO:0004651">
    <property type="term" value="F:polynucleotide 5'-phosphatase activity"/>
    <property type="evidence" value="ECO:0000318"/>
    <property type="project" value="GO_Central"/>
</dbReference>
<feature type="compositionally biased region" description="Basic and acidic residues" evidence="1">
    <location>
        <begin position="471"/>
        <end position="481"/>
    </location>
</feature>
<dbReference type="OMA" id="YIERANY"/>
<evidence type="ECO:0000313" key="4">
    <source>
        <dbReference type="Proteomes" id="UP000000305"/>
    </source>
</evidence>
<feature type="compositionally biased region" description="Basic and acidic residues" evidence="1">
    <location>
        <begin position="426"/>
        <end position="443"/>
    </location>
</feature>
<dbReference type="SUPFAM" id="SSF52799">
    <property type="entry name" value="(Phosphotyrosine protein) phosphatases II"/>
    <property type="match status" value="1"/>
</dbReference>
<dbReference type="Proteomes" id="UP000000305">
    <property type="component" value="Unassembled WGS sequence"/>
</dbReference>
<dbReference type="HOGENOM" id="CLU_548918_0_0_1"/>
<dbReference type="Pfam" id="PF00782">
    <property type="entry name" value="DSPc"/>
    <property type="match status" value="1"/>
</dbReference>
<dbReference type="PANTHER" id="PTHR10367">
    <property type="entry name" value="MRNA-CAPPING ENZYME"/>
    <property type="match status" value="1"/>
</dbReference>
<dbReference type="OrthoDB" id="428974at2759"/>
<evidence type="ECO:0000256" key="1">
    <source>
        <dbReference type="SAM" id="MobiDB-lite"/>
    </source>
</evidence>
<dbReference type="InterPro" id="IPR000387">
    <property type="entry name" value="Tyr_Pase_dom"/>
</dbReference>
<proteinExistence type="predicted"/>
<feature type="region of interest" description="Disordered" evidence="1">
    <location>
        <begin position="200"/>
        <end position="330"/>
    </location>
</feature>
<feature type="compositionally biased region" description="Basic and acidic residues" evidence="1">
    <location>
        <begin position="451"/>
        <end position="461"/>
    </location>
</feature>